<dbReference type="RefSeq" id="WP_101496367.1">
    <property type="nucleotide sequence ID" value="NZ_LNJZ01000005.1"/>
</dbReference>
<dbReference type="Gene3D" id="3.40.50.1820">
    <property type="entry name" value="alpha/beta hydrolase"/>
    <property type="match status" value="1"/>
</dbReference>
<evidence type="ECO:0000313" key="3">
    <source>
        <dbReference type="Proteomes" id="UP000294575"/>
    </source>
</evidence>
<keyword evidence="2" id="KW-0378">Hydrolase</keyword>
<dbReference type="SUPFAM" id="SSF53474">
    <property type="entry name" value="alpha/beta-Hydrolases"/>
    <property type="match status" value="1"/>
</dbReference>
<organism evidence="2 3">
    <name type="scientific">Thiopseudomonas denitrificans</name>
    <dbReference type="NCBI Taxonomy" id="1501432"/>
    <lineage>
        <taxon>Bacteria</taxon>
        <taxon>Pseudomonadati</taxon>
        <taxon>Pseudomonadota</taxon>
        <taxon>Gammaproteobacteria</taxon>
        <taxon>Pseudomonadales</taxon>
        <taxon>Pseudomonadaceae</taxon>
        <taxon>Thiopseudomonas</taxon>
    </lineage>
</organism>
<gene>
    <name evidence="2" type="ORF">DFQ45_11433</name>
</gene>
<feature type="domain" description="Serine aminopeptidase S33" evidence="1">
    <location>
        <begin position="22"/>
        <end position="217"/>
    </location>
</feature>
<dbReference type="OrthoDB" id="9785076at2"/>
<reference evidence="2 3" key="1">
    <citation type="submission" date="2019-03" db="EMBL/GenBank/DDBJ databases">
        <title>Genomic Encyclopedia of Type Strains, Phase IV (KMG-IV): sequencing the most valuable type-strain genomes for metagenomic binning, comparative biology and taxonomic classification.</title>
        <authorList>
            <person name="Goeker M."/>
        </authorList>
    </citation>
    <scope>NUCLEOTIDE SEQUENCE [LARGE SCALE GENOMIC DNA]</scope>
    <source>
        <strain evidence="2 3">DSM 28679</strain>
    </source>
</reference>
<proteinExistence type="predicted"/>
<dbReference type="InterPro" id="IPR029058">
    <property type="entry name" value="AB_hydrolase_fold"/>
</dbReference>
<dbReference type="Proteomes" id="UP000294575">
    <property type="component" value="Unassembled WGS sequence"/>
</dbReference>
<dbReference type="PIRSF" id="PIRSF037442">
    <property type="entry name" value="UCP037442_abhydr"/>
    <property type="match status" value="1"/>
</dbReference>
<dbReference type="InterPro" id="IPR022742">
    <property type="entry name" value="Hydrolase_4"/>
</dbReference>
<comment type="caution">
    <text evidence="2">The sequence shown here is derived from an EMBL/GenBank/DDBJ whole genome shotgun (WGS) entry which is preliminary data.</text>
</comment>
<dbReference type="GO" id="GO:0016787">
    <property type="term" value="F:hydrolase activity"/>
    <property type="evidence" value="ECO:0007669"/>
    <property type="project" value="UniProtKB-KW"/>
</dbReference>
<dbReference type="InterPro" id="IPR017208">
    <property type="entry name" value="UCP037442_abhydr"/>
</dbReference>
<dbReference type="AlphaFoldDB" id="A0A4R6TSW8"/>
<protein>
    <submittedName>
        <fullName evidence="2">Putative alpha/beta hydrolase</fullName>
    </submittedName>
</protein>
<dbReference type="EMBL" id="SNYK01000014">
    <property type="protein sequence ID" value="TDQ36166.1"/>
    <property type="molecule type" value="Genomic_DNA"/>
</dbReference>
<evidence type="ECO:0000313" key="2">
    <source>
        <dbReference type="EMBL" id="TDQ36166.1"/>
    </source>
</evidence>
<evidence type="ECO:0000259" key="1">
    <source>
        <dbReference type="Pfam" id="PF12146"/>
    </source>
</evidence>
<accession>A0A4R6TSW8</accession>
<dbReference type="Pfam" id="PF12146">
    <property type="entry name" value="Hydrolase_4"/>
    <property type="match status" value="1"/>
</dbReference>
<keyword evidence="3" id="KW-1185">Reference proteome</keyword>
<sequence length="294" mass="32995">MNIEFNAQDGTLLKGRVFPAKNPKAAVLLNPGTATWTGFYAPFAEFLAEHGYSVMLWNYRGFCESRNERLAGSKIRFSDIGRLDIPAALDKAGELFAGLPLYCVAHSAGGQQLGFAANCNQLRGLVAVASSTGYFWNMPPVYRFKALLFFKLIAPLSSALFGYVKAKSLGLMEDLPPQLAREWGYWCGKKDFLFDPEVIAAYPGDPYFHHYRFPVHVITADDDEISTEKNLANLWKHIHSSQPITFTRYRAADMPGNKVGHFGYFRRSYQLIWQDILAQLDAFHAVPPDPQPDS</sequence>
<name>A0A4R6TSW8_9GAMM</name>